<evidence type="ECO:0000256" key="4">
    <source>
        <dbReference type="ARBA" id="ARBA00011738"/>
    </source>
</evidence>
<evidence type="ECO:0000256" key="9">
    <source>
        <dbReference type="HAMAP-Rule" id="MF_01023"/>
    </source>
</evidence>
<evidence type="ECO:0000313" key="12">
    <source>
        <dbReference type="Proteomes" id="UP001595615"/>
    </source>
</evidence>
<dbReference type="EMBL" id="JBHRXV010000003">
    <property type="protein sequence ID" value="MFC3711650.1"/>
    <property type="molecule type" value="Genomic_DNA"/>
</dbReference>
<comment type="caution">
    <text evidence="11">The sequence shown here is derived from an EMBL/GenBank/DDBJ whole genome shotgun (WGS) entry which is preliminary data.</text>
</comment>
<evidence type="ECO:0000256" key="8">
    <source>
        <dbReference type="ARBA" id="ARBA00047481"/>
    </source>
</evidence>
<keyword evidence="9" id="KW-0368">Histidine biosynthesis</keyword>
<evidence type="ECO:0000259" key="10">
    <source>
        <dbReference type="Pfam" id="PF00155"/>
    </source>
</evidence>
<dbReference type="InterPro" id="IPR050106">
    <property type="entry name" value="HistidinolP_aminotransfase"/>
</dbReference>
<dbReference type="GO" id="GO:0004400">
    <property type="term" value="F:histidinol-phosphate transaminase activity"/>
    <property type="evidence" value="ECO:0007669"/>
    <property type="project" value="UniProtKB-EC"/>
</dbReference>
<dbReference type="InterPro" id="IPR015424">
    <property type="entry name" value="PyrdxlP-dep_Trfase"/>
</dbReference>
<evidence type="ECO:0000256" key="5">
    <source>
        <dbReference type="ARBA" id="ARBA00022576"/>
    </source>
</evidence>
<dbReference type="InterPro" id="IPR015421">
    <property type="entry name" value="PyrdxlP-dep_Trfase_major"/>
</dbReference>
<comment type="catalytic activity">
    <reaction evidence="8 9">
        <text>L-histidinol phosphate + 2-oxoglutarate = 3-(imidazol-4-yl)-2-oxopropyl phosphate + L-glutamate</text>
        <dbReference type="Rhea" id="RHEA:23744"/>
        <dbReference type="ChEBI" id="CHEBI:16810"/>
        <dbReference type="ChEBI" id="CHEBI:29985"/>
        <dbReference type="ChEBI" id="CHEBI:57766"/>
        <dbReference type="ChEBI" id="CHEBI:57980"/>
        <dbReference type="EC" id="2.6.1.9"/>
    </reaction>
</comment>
<dbReference type="InterPro" id="IPR015422">
    <property type="entry name" value="PyrdxlP-dep_Trfase_small"/>
</dbReference>
<comment type="pathway">
    <text evidence="2 9">Amino-acid biosynthesis; L-histidine biosynthesis; L-histidine from 5-phospho-alpha-D-ribose 1-diphosphate: step 7/9.</text>
</comment>
<keyword evidence="7 9" id="KW-0663">Pyridoxal phosphate</keyword>
<dbReference type="HAMAP" id="MF_01023">
    <property type="entry name" value="HisC_aminotrans_2"/>
    <property type="match status" value="1"/>
</dbReference>
<feature type="modified residue" description="N6-(pyridoxal phosphate)lysine" evidence="9">
    <location>
        <position position="220"/>
    </location>
</feature>
<keyword evidence="6 9" id="KW-0808">Transferase</keyword>
<dbReference type="Proteomes" id="UP001595615">
    <property type="component" value="Unassembled WGS sequence"/>
</dbReference>
<reference evidence="12" key="1">
    <citation type="journal article" date="2019" name="Int. J. Syst. Evol. Microbiol.">
        <title>The Global Catalogue of Microorganisms (GCM) 10K type strain sequencing project: providing services to taxonomists for standard genome sequencing and annotation.</title>
        <authorList>
            <consortium name="The Broad Institute Genomics Platform"/>
            <consortium name="The Broad Institute Genome Sequencing Center for Infectious Disease"/>
            <person name="Wu L."/>
            <person name="Ma J."/>
        </authorList>
    </citation>
    <scope>NUCLEOTIDE SEQUENCE [LARGE SCALE GENOMIC DNA]</scope>
    <source>
        <strain evidence="12">KCTC 42644</strain>
    </source>
</reference>
<evidence type="ECO:0000256" key="7">
    <source>
        <dbReference type="ARBA" id="ARBA00022898"/>
    </source>
</evidence>
<evidence type="ECO:0000256" key="1">
    <source>
        <dbReference type="ARBA" id="ARBA00001933"/>
    </source>
</evidence>
<evidence type="ECO:0000313" key="11">
    <source>
        <dbReference type="EMBL" id="MFC3711650.1"/>
    </source>
</evidence>
<dbReference type="RefSeq" id="WP_380857000.1">
    <property type="nucleotide sequence ID" value="NZ_JBHRXV010000003.1"/>
</dbReference>
<keyword evidence="12" id="KW-1185">Reference proteome</keyword>
<dbReference type="NCBIfam" id="TIGR01141">
    <property type="entry name" value="hisC"/>
    <property type="match status" value="1"/>
</dbReference>
<dbReference type="InterPro" id="IPR004839">
    <property type="entry name" value="Aminotransferase_I/II_large"/>
</dbReference>
<organism evidence="11 12">
    <name type="scientific">Sphingoaurantiacus capsulatus</name>
    <dbReference type="NCBI Taxonomy" id="1771310"/>
    <lineage>
        <taxon>Bacteria</taxon>
        <taxon>Pseudomonadati</taxon>
        <taxon>Pseudomonadota</taxon>
        <taxon>Alphaproteobacteria</taxon>
        <taxon>Sphingomonadales</taxon>
        <taxon>Sphingosinicellaceae</taxon>
        <taxon>Sphingoaurantiacus</taxon>
    </lineage>
</organism>
<proteinExistence type="inferred from homology"/>
<dbReference type="PANTHER" id="PTHR43643:SF3">
    <property type="entry name" value="HISTIDINOL-PHOSPHATE AMINOTRANSFERASE"/>
    <property type="match status" value="1"/>
</dbReference>
<evidence type="ECO:0000256" key="3">
    <source>
        <dbReference type="ARBA" id="ARBA00007970"/>
    </source>
</evidence>
<comment type="similarity">
    <text evidence="3 9">Belongs to the class-II pyridoxal-phosphate-dependent aminotransferase family. Histidinol-phosphate aminotransferase subfamily.</text>
</comment>
<name>A0ABV7X862_9SPHN</name>
<dbReference type="Gene3D" id="3.90.1150.10">
    <property type="entry name" value="Aspartate Aminotransferase, domain 1"/>
    <property type="match status" value="1"/>
</dbReference>
<sequence length="368" mass="39134">MSGPVMKPWIAAIDAYVPGRAKADGATRVVKLSSNENPLGPSPKAIAAMAEISGQAHRYPDGASNELRDAIAAHHGLEFDRVVCGTGSDEILQLLATAYASAGDEVLYVRHGFMVYPIAAMRAGATPVAAPDVDYTADVDQLLAHVTPRTRILYLANPNNPTGTIIDRAAVERLQAGLPSDVLLVLDAAYAEYIDDASYEDGIAMARHLPNVITTRTFSKIYGLAAERVGWAYGPPSVIDAINKIRGPFNVTSAGQAGALAALGDQAWIDKCRAHNAEWRTWLATEIGKLGNAGLRAVPSAANFILITFADEGAVTAEKANAFLTNEGYLTRWLPKQGLGNGLRISIGTEEETRGVADALRRFVEQAG</sequence>
<dbReference type="EC" id="2.6.1.9" evidence="9"/>
<evidence type="ECO:0000256" key="2">
    <source>
        <dbReference type="ARBA" id="ARBA00005011"/>
    </source>
</evidence>
<feature type="domain" description="Aminotransferase class I/classII large" evidence="10">
    <location>
        <begin position="28"/>
        <end position="360"/>
    </location>
</feature>
<dbReference type="CDD" id="cd00609">
    <property type="entry name" value="AAT_like"/>
    <property type="match status" value="1"/>
</dbReference>
<dbReference type="PANTHER" id="PTHR43643">
    <property type="entry name" value="HISTIDINOL-PHOSPHATE AMINOTRANSFERASE 2"/>
    <property type="match status" value="1"/>
</dbReference>
<comment type="subunit">
    <text evidence="4 9">Homodimer.</text>
</comment>
<keyword evidence="9" id="KW-0028">Amino-acid biosynthesis</keyword>
<dbReference type="InterPro" id="IPR005861">
    <property type="entry name" value="HisP_aminotrans"/>
</dbReference>
<dbReference type="Gene3D" id="3.40.640.10">
    <property type="entry name" value="Type I PLP-dependent aspartate aminotransferase-like (Major domain)"/>
    <property type="match status" value="1"/>
</dbReference>
<gene>
    <name evidence="9 11" type="primary">hisC</name>
    <name evidence="11" type="ORF">ACFOMD_03650</name>
</gene>
<comment type="cofactor">
    <cofactor evidence="1 9">
        <name>pyridoxal 5'-phosphate</name>
        <dbReference type="ChEBI" id="CHEBI:597326"/>
    </cofactor>
</comment>
<dbReference type="Pfam" id="PF00155">
    <property type="entry name" value="Aminotran_1_2"/>
    <property type="match status" value="1"/>
</dbReference>
<protein>
    <recommendedName>
        <fullName evidence="9">Histidinol-phosphate aminotransferase</fullName>
        <ecNumber evidence="9">2.6.1.9</ecNumber>
    </recommendedName>
    <alternativeName>
        <fullName evidence="9">Imidazole acetol-phosphate transaminase</fullName>
    </alternativeName>
</protein>
<accession>A0ABV7X862</accession>
<dbReference type="SUPFAM" id="SSF53383">
    <property type="entry name" value="PLP-dependent transferases"/>
    <property type="match status" value="1"/>
</dbReference>
<keyword evidence="5 9" id="KW-0032">Aminotransferase</keyword>
<evidence type="ECO:0000256" key="6">
    <source>
        <dbReference type="ARBA" id="ARBA00022679"/>
    </source>
</evidence>